<dbReference type="InterPro" id="IPR050490">
    <property type="entry name" value="Bact_solute-bd_prot1"/>
</dbReference>
<sequence>MINSRQVLLIVCLALTGTAQVREALAEQPHTVDVVHFWISKSETQALDVFRQAWAENGNRWIDLPAKNKVEVQRAVSERVANGYAPAVMQWNANEGSRELPEMGIVRDIDSVAREDNWRDILPAAVLDRITYHDKVYFAPTNIHAENWLWTSQTVFDELGLKLPETWQDIFDAAEKLQAAGTLPIALGGGPWEVSLIFNGIVYERLGAEGYARAISGNAEAVNDPRFLEALQTLRRLSLYAEPFDARREKSWADATATVGRGAAGMQFMGDWAKGELIARGYEIGKDFECSFVPGTEIAYFMVIDAFAFPVIPREGSDEAQLAFARMVLDRDNQVKFSRIKGSLPVRLDVDMDKLDRCGKLGVQMLQEENREISAQSMAMPSQMSEGWIGVLSDFFNNREITPEEAQRRLYDVIAQG</sequence>
<dbReference type="Pfam" id="PF01547">
    <property type="entry name" value="SBP_bac_1"/>
    <property type="match status" value="1"/>
</dbReference>
<protein>
    <recommendedName>
        <fullName evidence="8">Probable sugar-binding periplasmic protein</fullName>
    </recommendedName>
</protein>
<dbReference type="PANTHER" id="PTHR43649:SF28">
    <property type="entry name" value="BINDING PROTEIN COMPONENT OF ABC SUGAR TRANSPORTER-RELATED"/>
    <property type="match status" value="1"/>
</dbReference>
<evidence type="ECO:0000256" key="4">
    <source>
        <dbReference type="ARBA" id="ARBA00022597"/>
    </source>
</evidence>
<evidence type="ECO:0000256" key="8">
    <source>
        <dbReference type="ARBA" id="ARBA00049753"/>
    </source>
</evidence>
<comment type="subcellular location">
    <subcellularLocation>
        <location evidence="1">Periplasm</location>
    </subcellularLocation>
</comment>
<keyword evidence="6" id="KW-0574">Periplasm</keyword>
<dbReference type="RefSeq" id="WP_265961165.1">
    <property type="nucleotide sequence ID" value="NZ_JAPEVI010000002.1"/>
</dbReference>
<evidence type="ECO:0000256" key="5">
    <source>
        <dbReference type="ARBA" id="ARBA00022729"/>
    </source>
</evidence>
<evidence type="ECO:0000256" key="6">
    <source>
        <dbReference type="ARBA" id="ARBA00022764"/>
    </source>
</evidence>
<evidence type="ECO:0000256" key="7">
    <source>
        <dbReference type="ARBA" id="ARBA00049629"/>
    </source>
</evidence>
<evidence type="ECO:0000256" key="2">
    <source>
        <dbReference type="ARBA" id="ARBA00008520"/>
    </source>
</evidence>
<keyword evidence="4" id="KW-0762">Sugar transport</keyword>
<organism evidence="9 10">
    <name type="scientific">Roseibium salinum</name>
    <dbReference type="NCBI Taxonomy" id="1604349"/>
    <lineage>
        <taxon>Bacteria</taxon>
        <taxon>Pseudomonadati</taxon>
        <taxon>Pseudomonadota</taxon>
        <taxon>Alphaproteobacteria</taxon>
        <taxon>Hyphomicrobiales</taxon>
        <taxon>Stappiaceae</taxon>
        <taxon>Roseibium</taxon>
    </lineage>
</organism>
<dbReference type="InterPro" id="IPR006059">
    <property type="entry name" value="SBP"/>
</dbReference>
<name>A0ABT3QX05_9HYPH</name>
<evidence type="ECO:0000256" key="1">
    <source>
        <dbReference type="ARBA" id="ARBA00004418"/>
    </source>
</evidence>
<evidence type="ECO:0000313" key="9">
    <source>
        <dbReference type="EMBL" id="MCX2721467.1"/>
    </source>
</evidence>
<gene>
    <name evidence="9" type="ORF">ON753_03465</name>
</gene>
<keyword evidence="5" id="KW-0732">Signal</keyword>
<accession>A0ABT3QX05</accession>
<evidence type="ECO:0000313" key="10">
    <source>
        <dbReference type="Proteomes" id="UP001300261"/>
    </source>
</evidence>
<keyword evidence="3" id="KW-0813">Transport</keyword>
<comment type="function">
    <text evidence="7">Part of a binding-protein-dependent transport system for a sugar.</text>
</comment>
<dbReference type="PANTHER" id="PTHR43649">
    <property type="entry name" value="ARABINOSE-BINDING PROTEIN-RELATED"/>
    <property type="match status" value="1"/>
</dbReference>
<dbReference type="Proteomes" id="UP001300261">
    <property type="component" value="Unassembled WGS sequence"/>
</dbReference>
<proteinExistence type="inferred from homology"/>
<dbReference type="EMBL" id="JAPEVI010000002">
    <property type="protein sequence ID" value="MCX2721467.1"/>
    <property type="molecule type" value="Genomic_DNA"/>
</dbReference>
<reference evidence="9 10" key="1">
    <citation type="journal article" date="2016" name="Int. J. Syst. Evol. Microbiol.">
        <title>Labrenzia salina sp. nov., isolated from the rhizosphere of the halophyte Arthrocnemum macrostachyum.</title>
        <authorList>
            <person name="Camacho M."/>
            <person name="Redondo-Gomez S."/>
            <person name="Rodriguez-Llorente I."/>
            <person name="Rohde M."/>
            <person name="Sproer C."/>
            <person name="Schumann P."/>
            <person name="Klenk H.P."/>
            <person name="Montero-Calasanz M.D.C."/>
        </authorList>
    </citation>
    <scope>NUCLEOTIDE SEQUENCE [LARGE SCALE GENOMIC DNA]</scope>
    <source>
        <strain evidence="9 10">DSM 29163</strain>
    </source>
</reference>
<comment type="similarity">
    <text evidence="2">Belongs to the bacterial solute-binding protein 1 family.</text>
</comment>
<evidence type="ECO:0000256" key="3">
    <source>
        <dbReference type="ARBA" id="ARBA00022448"/>
    </source>
</evidence>
<keyword evidence="10" id="KW-1185">Reference proteome</keyword>
<comment type="caution">
    <text evidence="9">The sequence shown here is derived from an EMBL/GenBank/DDBJ whole genome shotgun (WGS) entry which is preliminary data.</text>
</comment>
<dbReference type="SUPFAM" id="SSF53850">
    <property type="entry name" value="Periplasmic binding protein-like II"/>
    <property type="match status" value="1"/>
</dbReference>
<dbReference type="Gene3D" id="3.40.190.10">
    <property type="entry name" value="Periplasmic binding protein-like II"/>
    <property type="match status" value="2"/>
</dbReference>